<dbReference type="InterPro" id="IPR039539">
    <property type="entry name" value="Ras_GTPase_bind_prot"/>
</dbReference>
<dbReference type="AlphaFoldDB" id="A0AAN7AWZ3"/>
<dbReference type="InterPro" id="IPR000504">
    <property type="entry name" value="RRM_dom"/>
</dbReference>
<feature type="domain" description="NTF2" evidence="5">
    <location>
        <begin position="39"/>
        <end position="154"/>
    </location>
</feature>
<dbReference type="EMBL" id="MU863882">
    <property type="protein sequence ID" value="KAK4204441.1"/>
    <property type="molecule type" value="Genomic_DNA"/>
</dbReference>
<dbReference type="GO" id="GO:1990861">
    <property type="term" value="C:Ubp3-Bre5 deubiquitination complex"/>
    <property type="evidence" value="ECO:0007669"/>
    <property type="project" value="TreeGrafter"/>
</dbReference>
<feature type="compositionally biased region" description="Polar residues" evidence="3">
    <location>
        <begin position="17"/>
        <end position="33"/>
    </location>
</feature>
<dbReference type="Pfam" id="PF02136">
    <property type="entry name" value="NTF2"/>
    <property type="match status" value="1"/>
</dbReference>
<evidence type="ECO:0000259" key="4">
    <source>
        <dbReference type="PROSITE" id="PS50102"/>
    </source>
</evidence>
<dbReference type="SMART" id="SM00360">
    <property type="entry name" value="RRM"/>
    <property type="match status" value="1"/>
</dbReference>
<dbReference type="InterPro" id="IPR002075">
    <property type="entry name" value="NTF2_dom"/>
</dbReference>
<dbReference type="GO" id="GO:1990904">
    <property type="term" value="C:ribonucleoprotein complex"/>
    <property type="evidence" value="ECO:0007669"/>
    <property type="project" value="TreeGrafter"/>
</dbReference>
<proteinExistence type="predicted"/>
<dbReference type="Proteomes" id="UP001303160">
    <property type="component" value="Unassembled WGS sequence"/>
</dbReference>
<dbReference type="GO" id="GO:0005829">
    <property type="term" value="C:cytosol"/>
    <property type="evidence" value="ECO:0007669"/>
    <property type="project" value="TreeGrafter"/>
</dbReference>
<evidence type="ECO:0000256" key="2">
    <source>
        <dbReference type="PROSITE-ProRule" id="PRU00176"/>
    </source>
</evidence>
<keyword evidence="1 2" id="KW-0694">RNA-binding</keyword>
<reference evidence="6" key="1">
    <citation type="journal article" date="2023" name="Mol. Phylogenet. Evol.">
        <title>Genome-scale phylogeny and comparative genomics of the fungal order Sordariales.</title>
        <authorList>
            <person name="Hensen N."/>
            <person name="Bonometti L."/>
            <person name="Westerberg I."/>
            <person name="Brannstrom I.O."/>
            <person name="Guillou S."/>
            <person name="Cros-Aarteil S."/>
            <person name="Calhoun S."/>
            <person name="Haridas S."/>
            <person name="Kuo A."/>
            <person name="Mondo S."/>
            <person name="Pangilinan J."/>
            <person name="Riley R."/>
            <person name="LaButti K."/>
            <person name="Andreopoulos B."/>
            <person name="Lipzen A."/>
            <person name="Chen C."/>
            <person name="Yan M."/>
            <person name="Daum C."/>
            <person name="Ng V."/>
            <person name="Clum A."/>
            <person name="Steindorff A."/>
            <person name="Ohm R.A."/>
            <person name="Martin F."/>
            <person name="Silar P."/>
            <person name="Natvig D.O."/>
            <person name="Lalanne C."/>
            <person name="Gautier V."/>
            <person name="Ament-Velasquez S.L."/>
            <person name="Kruys A."/>
            <person name="Hutchinson M.I."/>
            <person name="Powell A.J."/>
            <person name="Barry K."/>
            <person name="Miller A.N."/>
            <person name="Grigoriev I.V."/>
            <person name="Debuchy R."/>
            <person name="Gladieux P."/>
            <person name="Hiltunen Thoren M."/>
            <person name="Johannesson H."/>
        </authorList>
    </citation>
    <scope>NUCLEOTIDE SEQUENCE</scope>
    <source>
        <strain evidence="6">CBS 315.58</strain>
    </source>
</reference>
<feature type="compositionally biased region" description="Basic and acidic residues" evidence="3">
    <location>
        <begin position="248"/>
        <end position="279"/>
    </location>
</feature>
<feature type="region of interest" description="Disordered" evidence="3">
    <location>
        <begin position="187"/>
        <end position="395"/>
    </location>
</feature>
<sequence>MSTNGNANHHEQYAATGPTSTESAPQIENSQSDLPKDEIGWYFVEQYYTTLSKNPDKLHLFYGKKSQFVAGAEAEVTTVCVNRPNIQERIKQLDFEDSKVRISNVDSQGSADHILIQVIGEISSKGAEPRKFVQSFVLAKQPSGYFVLNDILRYIVDEPAEETAEAAAEAPVEAPATTTEVAPAVEAEPAAEAEVPAEEPVAEEKEPAELDTTAVTQKLEEATEETPAPAATEAPAAEPAVEAQEPVVEEKVEETQPEPEKVIEEVALEEAPKPEEPKEPAPTPAVPAATAPAAAPTPAEPPKPKEPPKPMTWASRLAASAAPVVPKPVVPKVATPPAAAQARAPAPAQAAATAPQPTEAAPAASKDQGSEWQTAETKRQSRAQPAAAASQPEKEGTLAYIKFVTDKVKEADLKSTLEAFGEVVYFDINRTKNCAFVEFKTPAGYNAAAAANPHTVNGENIVVEPRRPKSNAYGGSGYNIARGPATGGRSSRGGYESQRTGSQGGGRGGFTGQGRGGRGGAPRGRGAPQATA</sequence>
<dbReference type="CDD" id="cd00590">
    <property type="entry name" value="RRM_SF"/>
    <property type="match status" value="1"/>
</dbReference>
<dbReference type="InterPro" id="IPR018222">
    <property type="entry name" value="Nuclear_transport_factor_2_euk"/>
</dbReference>
<evidence type="ECO:0000313" key="6">
    <source>
        <dbReference type="EMBL" id="KAK4204441.1"/>
    </source>
</evidence>
<feature type="compositionally biased region" description="Low complexity" evidence="3">
    <location>
        <begin position="330"/>
        <end position="364"/>
    </location>
</feature>
<name>A0AAN7AWZ3_9PEZI</name>
<evidence type="ECO:0000256" key="1">
    <source>
        <dbReference type="ARBA" id="ARBA00022884"/>
    </source>
</evidence>
<dbReference type="GO" id="GO:0003729">
    <property type="term" value="F:mRNA binding"/>
    <property type="evidence" value="ECO:0007669"/>
    <property type="project" value="TreeGrafter"/>
</dbReference>
<dbReference type="Pfam" id="PF00076">
    <property type="entry name" value="RRM_1"/>
    <property type="match status" value="1"/>
</dbReference>
<keyword evidence="7" id="KW-1185">Reference proteome</keyword>
<dbReference type="CDD" id="cd00780">
    <property type="entry name" value="NTF2"/>
    <property type="match status" value="1"/>
</dbReference>
<evidence type="ECO:0000259" key="5">
    <source>
        <dbReference type="PROSITE" id="PS50177"/>
    </source>
</evidence>
<protein>
    <submittedName>
        <fullName evidence="6">Ntf2 and rrm domain-containing protein</fullName>
    </submittedName>
</protein>
<dbReference type="Gene3D" id="3.10.450.50">
    <property type="match status" value="1"/>
</dbReference>
<feature type="compositionally biased region" description="Gly residues" evidence="3">
    <location>
        <begin position="502"/>
        <end position="523"/>
    </location>
</feature>
<feature type="compositionally biased region" description="Low complexity" evidence="3">
    <location>
        <begin position="225"/>
        <end position="246"/>
    </location>
</feature>
<feature type="compositionally biased region" description="Acidic residues" evidence="3">
    <location>
        <begin position="189"/>
        <end position="201"/>
    </location>
</feature>
<comment type="caution">
    <text evidence="6">The sequence shown here is derived from an EMBL/GenBank/DDBJ whole genome shotgun (WGS) entry which is preliminary data.</text>
</comment>
<dbReference type="InterPro" id="IPR035979">
    <property type="entry name" value="RBD_domain_sf"/>
</dbReference>
<reference evidence="6" key="2">
    <citation type="submission" date="2023-05" db="EMBL/GenBank/DDBJ databases">
        <authorList>
            <consortium name="Lawrence Berkeley National Laboratory"/>
            <person name="Steindorff A."/>
            <person name="Hensen N."/>
            <person name="Bonometti L."/>
            <person name="Westerberg I."/>
            <person name="Brannstrom I.O."/>
            <person name="Guillou S."/>
            <person name="Cros-Aarteil S."/>
            <person name="Calhoun S."/>
            <person name="Haridas S."/>
            <person name="Kuo A."/>
            <person name="Mondo S."/>
            <person name="Pangilinan J."/>
            <person name="Riley R."/>
            <person name="Labutti K."/>
            <person name="Andreopoulos B."/>
            <person name="Lipzen A."/>
            <person name="Chen C."/>
            <person name="Yanf M."/>
            <person name="Daum C."/>
            <person name="Ng V."/>
            <person name="Clum A."/>
            <person name="Ohm R."/>
            <person name="Martin F."/>
            <person name="Silar P."/>
            <person name="Natvig D."/>
            <person name="Lalanne C."/>
            <person name="Gautier V."/>
            <person name="Ament-Velasquez S.L."/>
            <person name="Kruys A."/>
            <person name="Hutchinson M.I."/>
            <person name="Powell A.J."/>
            <person name="Barry K."/>
            <person name="Miller A.N."/>
            <person name="Grigoriev I.V."/>
            <person name="Debuchy R."/>
            <person name="Gladieux P."/>
            <person name="Thoren M.H."/>
            <person name="Johannesson H."/>
        </authorList>
    </citation>
    <scope>NUCLEOTIDE SEQUENCE</scope>
    <source>
        <strain evidence="6">CBS 315.58</strain>
    </source>
</reference>
<feature type="domain" description="RRM" evidence="4">
    <location>
        <begin position="397"/>
        <end position="468"/>
    </location>
</feature>
<dbReference type="SUPFAM" id="SSF54427">
    <property type="entry name" value="NTF2-like"/>
    <property type="match status" value="1"/>
</dbReference>
<organism evidence="6 7">
    <name type="scientific">Triangularia verruculosa</name>
    <dbReference type="NCBI Taxonomy" id="2587418"/>
    <lineage>
        <taxon>Eukaryota</taxon>
        <taxon>Fungi</taxon>
        <taxon>Dikarya</taxon>
        <taxon>Ascomycota</taxon>
        <taxon>Pezizomycotina</taxon>
        <taxon>Sordariomycetes</taxon>
        <taxon>Sordariomycetidae</taxon>
        <taxon>Sordariales</taxon>
        <taxon>Podosporaceae</taxon>
        <taxon>Triangularia</taxon>
    </lineage>
</organism>
<dbReference type="PANTHER" id="PTHR10693">
    <property type="entry name" value="RAS GTPASE-ACTIVATING PROTEIN-BINDING PROTEIN"/>
    <property type="match status" value="1"/>
</dbReference>
<dbReference type="SUPFAM" id="SSF54928">
    <property type="entry name" value="RNA-binding domain, RBD"/>
    <property type="match status" value="1"/>
</dbReference>
<feature type="region of interest" description="Disordered" evidence="3">
    <location>
        <begin position="466"/>
        <end position="532"/>
    </location>
</feature>
<dbReference type="PANTHER" id="PTHR10693:SF20">
    <property type="entry name" value="AT27578P"/>
    <property type="match status" value="1"/>
</dbReference>
<feature type="compositionally biased region" description="Low complexity" evidence="3">
    <location>
        <begin position="382"/>
        <end position="391"/>
    </location>
</feature>
<gene>
    <name evidence="6" type="ORF">QBC40DRAFT_98256</name>
</gene>
<dbReference type="Gene3D" id="3.30.70.330">
    <property type="match status" value="1"/>
</dbReference>
<feature type="region of interest" description="Disordered" evidence="3">
    <location>
        <begin position="1"/>
        <end position="33"/>
    </location>
</feature>
<dbReference type="GO" id="GO:0034517">
    <property type="term" value="P:ribophagy"/>
    <property type="evidence" value="ECO:0007669"/>
    <property type="project" value="TreeGrafter"/>
</dbReference>
<evidence type="ECO:0000256" key="3">
    <source>
        <dbReference type="SAM" id="MobiDB-lite"/>
    </source>
</evidence>
<dbReference type="GO" id="GO:0016579">
    <property type="term" value="P:protein deubiquitination"/>
    <property type="evidence" value="ECO:0007669"/>
    <property type="project" value="TreeGrafter"/>
</dbReference>
<dbReference type="InterPro" id="IPR032710">
    <property type="entry name" value="NTF2-like_dom_sf"/>
</dbReference>
<dbReference type="PROSITE" id="PS50177">
    <property type="entry name" value="NTF2_DOMAIN"/>
    <property type="match status" value="1"/>
</dbReference>
<feature type="compositionally biased region" description="Low complexity" evidence="3">
    <location>
        <begin position="286"/>
        <end position="297"/>
    </location>
</feature>
<dbReference type="PROSITE" id="PS50102">
    <property type="entry name" value="RRM"/>
    <property type="match status" value="1"/>
</dbReference>
<dbReference type="FunFam" id="3.10.450.50:FF:000003">
    <property type="entry name" value="Nuclear transport factor 2 family protein"/>
    <property type="match status" value="1"/>
</dbReference>
<dbReference type="InterPro" id="IPR012677">
    <property type="entry name" value="Nucleotide-bd_a/b_plait_sf"/>
</dbReference>
<evidence type="ECO:0000313" key="7">
    <source>
        <dbReference type="Proteomes" id="UP001303160"/>
    </source>
</evidence>
<accession>A0AAN7AWZ3</accession>